<comment type="caution">
    <text evidence="1">The sequence shown here is derived from an EMBL/GenBank/DDBJ whole genome shotgun (WGS) entry which is preliminary data.</text>
</comment>
<evidence type="ECO:0000313" key="2">
    <source>
        <dbReference type="Proteomes" id="UP000322499"/>
    </source>
</evidence>
<evidence type="ECO:0000313" key="1">
    <source>
        <dbReference type="EMBL" id="TYP89058.1"/>
    </source>
</evidence>
<organism evidence="1 2">
    <name type="scientific">Blastococcus xanthinilyticus</name>
    <dbReference type="NCBI Taxonomy" id="1564164"/>
    <lineage>
        <taxon>Bacteria</taxon>
        <taxon>Bacillati</taxon>
        <taxon>Actinomycetota</taxon>
        <taxon>Actinomycetes</taxon>
        <taxon>Geodermatophilales</taxon>
        <taxon>Geodermatophilaceae</taxon>
        <taxon>Blastococcus</taxon>
    </lineage>
</organism>
<sequence length="309" mass="34213">MIVVAFVVMSTTSASQNLDHVIAVATRYIEQHLGEDPLQWQEVIDHLKAGGYTDEATVAVTRAVLDLERTDVMFYALEGMRRPRPADAAPAPLDEVSNAVLSLQWPCTRNDRPGGSRSIWEAFEELGGRHRHCDVYEAMHTLLKGHELKSSRVYWQRTELPSRFDTAGRFAQRAAAVAEQPPASPARQQLEADLVAAYVATLPHPYLREHPIGELRADVYEPTVRRIVEAKAAADVVTVAHAWAQAAAYRYAANTSALDDRITVESIAVLLPAAPTGTARSFLEHVAADSFEVELIYPHGETFQHEQLT</sequence>
<gene>
    <name evidence="1" type="ORF">BD833_103214</name>
</gene>
<protein>
    <submittedName>
        <fullName evidence="1">Uncharacterized protein</fullName>
    </submittedName>
</protein>
<name>A0A5S5D1D4_9ACTN</name>
<proteinExistence type="predicted"/>
<keyword evidence="2" id="KW-1185">Reference proteome</keyword>
<dbReference type="Proteomes" id="UP000322499">
    <property type="component" value="Unassembled WGS sequence"/>
</dbReference>
<accession>A0A5S5D1D4</accession>
<dbReference type="AlphaFoldDB" id="A0A5S5D1D4"/>
<dbReference type="EMBL" id="VNHW01000003">
    <property type="protein sequence ID" value="TYP89058.1"/>
    <property type="molecule type" value="Genomic_DNA"/>
</dbReference>
<reference evidence="1 2" key="1">
    <citation type="submission" date="2019-07" db="EMBL/GenBank/DDBJ databases">
        <title>Genomic Encyclopedia of Archaeal and Bacterial Type Strains, Phase II (KMG-II): from individual species to whole genera.</title>
        <authorList>
            <person name="Goeker M."/>
        </authorList>
    </citation>
    <scope>NUCLEOTIDE SEQUENCE [LARGE SCALE GENOMIC DNA]</scope>
    <source>
        <strain evidence="1 2">DSM 46842</strain>
    </source>
</reference>